<dbReference type="InterPro" id="IPR003607">
    <property type="entry name" value="HD/PDEase_dom"/>
</dbReference>
<sequence>MDKKKDTNIKISRWVVLTIFFVASVALLTYFYPRERGAYYIFHEGRPWAYSLLTAPFDFPIYKDEALIQREQDSILLMFKPIYRIDETVGEKMIARFDSVLAHYPSISIDAGRRKAYCDTLRNIYNAGIVSAECYTALQTGQIPGIRILQNNVAKNYPSHILLSPKAAYERFLAAYPDTYSRHILQMAELNDFLVENILPDSVTTQKVRDEYLQQIPLSQGMVQAGERIVDRGEIVTPEIYRILKSYETVMARKTATDTQREYLTIMGQVVVFSCAIAFLFLFMALFRHRLFRQNKVMGFIMLLVVAISIAAFTVTRFNFNAIFLIPFAIIPIIMVTFFDSRVALYVHLVTIIICSFASPAPLLFFFLQLVVGMAAIDSLNDLSKRSQLFRCSIIVFVAYGIAYMGYMLFTEGDIMKVDLTMLLYLAINCVVLLFAYLLIYIFERTFGFLSSVTLVELSDINSPLLLRLSEEAPGTFQHAMQVSNLAAAAAVKVGANAQLVRTGALYHDIGKLSNPVFFTENQGENINPHKDMPLEESARIIISHVADGLKMAEKAGLPPQVREFIATHHGHGKAKYFYNTYCNTHPGEPVDEEKFTYPGHNPQTKETGILMMADAVEAASRSLKEYNETSISQLVNRIIDSQIADGLLKATPLSFRDVETIKEVFTEKLMTIYHTRISYPTLQNTGQV</sequence>
<dbReference type="Gene3D" id="1.10.3210.10">
    <property type="entry name" value="Hypothetical protein af1432"/>
    <property type="match status" value="1"/>
</dbReference>
<dbReference type="InterPro" id="IPR011621">
    <property type="entry name" value="Metal-dep_PHydrolase_7TM_intra"/>
</dbReference>
<dbReference type="InterPro" id="IPR006674">
    <property type="entry name" value="HD_domain"/>
</dbReference>
<protein>
    <submittedName>
        <fullName evidence="3">HDIG domain-containing protein</fullName>
    </submittedName>
</protein>
<keyword evidence="1" id="KW-0812">Transmembrane</keyword>
<dbReference type="Proteomes" id="UP000824246">
    <property type="component" value="Unassembled WGS sequence"/>
</dbReference>
<dbReference type="EMBL" id="DXFB01000110">
    <property type="protein sequence ID" value="HIX45370.1"/>
    <property type="molecule type" value="Genomic_DNA"/>
</dbReference>
<keyword evidence="1" id="KW-0472">Membrane</keyword>
<dbReference type="PANTHER" id="PTHR36442">
    <property type="entry name" value="CYCLIC-DI-AMP PHOSPHODIESTERASE PGPH"/>
    <property type="match status" value="1"/>
</dbReference>
<feature type="transmembrane region" description="Helical" evidence="1">
    <location>
        <begin position="322"/>
        <end position="339"/>
    </location>
</feature>
<dbReference type="InterPro" id="IPR011624">
    <property type="entry name" value="Metal-dep_PHydrolase_7TM_extra"/>
</dbReference>
<dbReference type="Pfam" id="PF01966">
    <property type="entry name" value="HD"/>
    <property type="match status" value="1"/>
</dbReference>
<dbReference type="AlphaFoldDB" id="A0A9D2APQ6"/>
<name>A0A9D2APQ6_9BACT</name>
<dbReference type="Pfam" id="PF07697">
    <property type="entry name" value="7TMR-HDED"/>
    <property type="match status" value="1"/>
</dbReference>
<dbReference type="InterPro" id="IPR006675">
    <property type="entry name" value="HDIG_dom"/>
</dbReference>
<feature type="transmembrane region" description="Helical" evidence="1">
    <location>
        <begin position="297"/>
        <end position="316"/>
    </location>
</feature>
<feature type="domain" description="HD/PDEase" evidence="2">
    <location>
        <begin position="472"/>
        <end position="629"/>
    </location>
</feature>
<dbReference type="SUPFAM" id="SSF109604">
    <property type="entry name" value="HD-domain/PDEase-like"/>
    <property type="match status" value="1"/>
</dbReference>
<evidence type="ECO:0000313" key="3">
    <source>
        <dbReference type="EMBL" id="HIX45370.1"/>
    </source>
</evidence>
<dbReference type="NCBIfam" id="TIGR00277">
    <property type="entry name" value="HDIG"/>
    <property type="match status" value="1"/>
</dbReference>
<accession>A0A9D2APQ6</accession>
<dbReference type="SMART" id="SM00471">
    <property type="entry name" value="HDc"/>
    <property type="match status" value="1"/>
</dbReference>
<proteinExistence type="predicted"/>
<feature type="transmembrane region" description="Helical" evidence="1">
    <location>
        <begin position="12"/>
        <end position="32"/>
    </location>
</feature>
<keyword evidence="1" id="KW-1133">Transmembrane helix</keyword>
<evidence type="ECO:0000313" key="4">
    <source>
        <dbReference type="Proteomes" id="UP000824246"/>
    </source>
</evidence>
<reference evidence="3" key="2">
    <citation type="submission" date="2021-04" db="EMBL/GenBank/DDBJ databases">
        <authorList>
            <person name="Gilroy R."/>
        </authorList>
    </citation>
    <scope>NUCLEOTIDE SEQUENCE</scope>
    <source>
        <strain evidence="3">ChiHjej12B11-16260</strain>
    </source>
</reference>
<feature type="transmembrane region" description="Helical" evidence="1">
    <location>
        <begin position="388"/>
        <end position="410"/>
    </location>
</feature>
<feature type="transmembrane region" description="Helical" evidence="1">
    <location>
        <begin position="263"/>
        <end position="285"/>
    </location>
</feature>
<reference evidence="3" key="1">
    <citation type="journal article" date="2021" name="PeerJ">
        <title>Extensive microbial diversity within the chicken gut microbiome revealed by metagenomics and culture.</title>
        <authorList>
            <person name="Gilroy R."/>
            <person name="Ravi A."/>
            <person name="Getino M."/>
            <person name="Pursley I."/>
            <person name="Horton D.L."/>
            <person name="Alikhan N.F."/>
            <person name="Baker D."/>
            <person name="Gharbi K."/>
            <person name="Hall N."/>
            <person name="Watson M."/>
            <person name="Adriaenssens E.M."/>
            <person name="Foster-Nyarko E."/>
            <person name="Jarju S."/>
            <person name="Secka A."/>
            <person name="Antonio M."/>
            <person name="Oren A."/>
            <person name="Chaudhuri R.R."/>
            <person name="La Ragione R."/>
            <person name="Hildebrand F."/>
            <person name="Pallen M.J."/>
        </authorList>
    </citation>
    <scope>NUCLEOTIDE SEQUENCE</scope>
    <source>
        <strain evidence="3">ChiHjej12B11-16260</strain>
    </source>
</reference>
<dbReference type="Pfam" id="PF07698">
    <property type="entry name" value="7TM-7TMR_HD"/>
    <property type="match status" value="1"/>
</dbReference>
<feature type="transmembrane region" description="Helical" evidence="1">
    <location>
        <begin position="422"/>
        <end position="443"/>
    </location>
</feature>
<dbReference type="CDD" id="cd00077">
    <property type="entry name" value="HDc"/>
    <property type="match status" value="1"/>
</dbReference>
<dbReference type="InterPro" id="IPR052722">
    <property type="entry name" value="PgpH_phosphodiesterase"/>
</dbReference>
<organism evidence="3 4">
    <name type="scientific">Candidatus Barnesiella excrementipullorum</name>
    <dbReference type="NCBI Taxonomy" id="2838479"/>
    <lineage>
        <taxon>Bacteria</taxon>
        <taxon>Pseudomonadati</taxon>
        <taxon>Bacteroidota</taxon>
        <taxon>Bacteroidia</taxon>
        <taxon>Bacteroidales</taxon>
        <taxon>Barnesiellaceae</taxon>
        <taxon>Barnesiella</taxon>
    </lineage>
</organism>
<dbReference type="PANTHER" id="PTHR36442:SF1">
    <property type="entry name" value="CYCLIC-DI-AMP PHOSPHODIESTERASE PGPH"/>
    <property type="match status" value="1"/>
</dbReference>
<gene>
    <name evidence="3" type="ORF">H9982_04040</name>
</gene>
<feature type="transmembrane region" description="Helical" evidence="1">
    <location>
        <begin position="346"/>
        <end position="368"/>
    </location>
</feature>
<evidence type="ECO:0000259" key="2">
    <source>
        <dbReference type="SMART" id="SM00471"/>
    </source>
</evidence>
<comment type="caution">
    <text evidence="3">The sequence shown here is derived from an EMBL/GenBank/DDBJ whole genome shotgun (WGS) entry which is preliminary data.</text>
</comment>
<evidence type="ECO:0000256" key="1">
    <source>
        <dbReference type="SAM" id="Phobius"/>
    </source>
</evidence>